<sequence length="255" mass="27592">MVSLRRVALSALIVVAATASAYAKDWTTIRIGVEGAYPPFNFIDSDQKLGGFDVDIAKAVCDKMKATCTFVAQDWDGIIPALQAGKFDAIFSSMSVTEEREKIVSFSRPYYNTPSAFVAPKNSGITDISAEALKGKTIGAQSSTIQSGYLEAKYPGFELKFYPTQDEVNLDLVAGRIDALLVDKVQIADWLKTNDGACCEVVGADIPLGGGVGAAVRKEDGDLRDQISKAIDEIKADGTYDKINAKYFPYSIWKD</sequence>
<accession>A0A840AJ60</accession>
<organism evidence="7 8">
    <name type="scientific">Kaistia hirudinis</name>
    <dbReference type="NCBI Taxonomy" id="1293440"/>
    <lineage>
        <taxon>Bacteria</taxon>
        <taxon>Pseudomonadati</taxon>
        <taxon>Pseudomonadota</taxon>
        <taxon>Alphaproteobacteria</taxon>
        <taxon>Hyphomicrobiales</taxon>
        <taxon>Kaistiaceae</taxon>
        <taxon>Kaistia</taxon>
    </lineage>
</organism>
<evidence type="ECO:0000313" key="7">
    <source>
        <dbReference type="EMBL" id="MBB3929448.1"/>
    </source>
</evidence>
<dbReference type="Pfam" id="PF00497">
    <property type="entry name" value="SBP_bac_3"/>
    <property type="match status" value="1"/>
</dbReference>
<evidence type="ECO:0000256" key="1">
    <source>
        <dbReference type="ARBA" id="ARBA00004196"/>
    </source>
</evidence>
<dbReference type="EMBL" id="JACIDS010000001">
    <property type="protein sequence ID" value="MBB3929448.1"/>
    <property type="molecule type" value="Genomic_DNA"/>
</dbReference>
<protein>
    <submittedName>
        <fullName evidence="7">Polar amino acid transport system substrate-binding protein</fullName>
    </submittedName>
</protein>
<feature type="chain" id="PRO_5032607847" evidence="5">
    <location>
        <begin position="24"/>
        <end position="255"/>
    </location>
</feature>
<evidence type="ECO:0000259" key="6">
    <source>
        <dbReference type="SMART" id="SM00062"/>
    </source>
</evidence>
<dbReference type="RefSeq" id="WP_183397108.1">
    <property type="nucleotide sequence ID" value="NZ_JACIDS010000001.1"/>
</dbReference>
<evidence type="ECO:0000256" key="4">
    <source>
        <dbReference type="RuleBase" id="RU003744"/>
    </source>
</evidence>
<feature type="signal peptide" evidence="5">
    <location>
        <begin position="1"/>
        <end position="23"/>
    </location>
</feature>
<comment type="similarity">
    <text evidence="2 4">Belongs to the bacterial solute-binding protein 3 family.</text>
</comment>
<evidence type="ECO:0000256" key="5">
    <source>
        <dbReference type="SAM" id="SignalP"/>
    </source>
</evidence>
<dbReference type="CDD" id="cd13702">
    <property type="entry name" value="PBP2_mlr5654_like"/>
    <property type="match status" value="1"/>
</dbReference>
<dbReference type="SUPFAM" id="SSF53850">
    <property type="entry name" value="Periplasmic binding protein-like II"/>
    <property type="match status" value="1"/>
</dbReference>
<feature type="domain" description="Solute-binding protein family 3/N-terminal" evidence="6">
    <location>
        <begin position="28"/>
        <end position="251"/>
    </location>
</feature>
<dbReference type="Gene3D" id="3.40.190.10">
    <property type="entry name" value="Periplasmic binding protein-like II"/>
    <property type="match status" value="2"/>
</dbReference>
<dbReference type="SMART" id="SM00062">
    <property type="entry name" value="PBPb"/>
    <property type="match status" value="1"/>
</dbReference>
<dbReference type="InterPro" id="IPR018313">
    <property type="entry name" value="SBP_3_CS"/>
</dbReference>
<dbReference type="Proteomes" id="UP000553963">
    <property type="component" value="Unassembled WGS sequence"/>
</dbReference>
<name>A0A840AJ60_9HYPH</name>
<dbReference type="PROSITE" id="PS01039">
    <property type="entry name" value="SBP_BACTERIAL_3"/>
    <property type="match status" value="1"/>
</dbReference>
<comment type="caution">
    <text evidence="7">The sequence shown here is derived from an EMBL/GenBank/DDBJ whole genome shotgun (WGS) entry which is preliminary data.</text>
</comment>
<proteinExistence type="inferred from homology"/>
<dbReference type="InterPro" id="IPR001638">
    <property type="entry name" value="Solute-binding_3/MltF_N"/>
</dbReference>
<comment type="subcellular location">
    <subcellularLocation>
        <location evidence="1">Cell envelope</location>
    </subcellularLocation>
</comment>
<gene>
    <name evidence="7" type="ORF">GGR25_000467</name>
</gene>
<reference evidence="7 8" key="1">
    <citation type="submission" date="2020-08" db="EMBL/GenBank/DDBJ databases">
        <title>Genomic Encyclopedia of Type Strains, Phase IV (KMG-IV): sequencing the most valuable type-strain genomes for metagenomic binning, comparative biology and taxonomic classification.</title>
        <authorList>
            <person name="Goeker M."/>
        </authorList>
    </citation>
    <scope>NUCLEOTIDE SEQUENCE [LARGE SCALE GENOMIC DNA]</scope>
    <source>
        <strain evidence="7 8">DSM 25966</strain>
    </source>
</reference>
<dbReference type="GO" id="GO:0030313">
    <property type="term" value="C:cell envelope"/>
    <property type="evidence" value="ECO:0007669"/>
    <property type="project" value="UniProtKB-SubCell"/>
</dbReference>
<evidence type="ECO:0000256" key="3">
    <source>
        <dbReference type="ARBA" id="ARBA00022729"/>
    </source>
</evidence>
<evidence type="ECO:0000313" key="8">
    <source>
        <dbReference type="Proteomes" id="UP000553963"/>
    </source>
</evidence>
<dbReference type="PANTHER" id="PTHR35936">
    <property type="entry name" value="MEMBRANE-BOUND LYTIC MUREIN TRANSGLYCOSYLASE F"/>
    <property type="match status" value="1"/>
</dbReference>
<evidence type="ECO:0000256" key="2">
    <source>
        <dbReference type="ARBA" id="ARBA00010333"/>
    </source>
</evidence>
<dbReference type="PANTHER" id="PTHR35936:SF17">
    <property type="entry name" value="ARGININE-BINDING EXTRACELLULAR PROTEIN ARTP"/>
    <property type="match status" value="1"/>
</dbReference>
<keyword evidence="8" id="KW-1185">Reference proteome</keyword>
<dbReference type="AlphaFoldDB" id="A0A840AJ60"/>
<keyword evidence="3 5" id="KW-0732">Signal</keyword>